<protein>
    <submittedName>
        <fullName evidence="1">Nucleotidyltransferase domain-containing protein</fullName>
    </submittedName>
</protein>
<gene>
    <name evidence="1" type="ORF">D6R50_19195</name>
</gene>
<accession>A0A3A9IAY1</accession>
<dbReference type="CDD" id="cd05403">
    <property type="entry name" value="NT_KNTase_like"/>
    <property type="match status" value="1"/>
</dbReference>
<dbReference type="SUPFAM" id="SSF81301">
    <property type="entry name" value="Nucleotidyltransferase"/>
    <property type="match status" value="1"/>
</dbReference>
<dbReference type="PANTHER" id="PTHR43852">
    <property type="entry name" value="NUCLEOTIDYLTRANSFERASE"/>
    <property type="match status" value="1"/>
</dbReference>
<dbReference type="Pfam" id="PF18765">
    <property type="entry name" value="Polbeta"/>
    <property type="match status" value="1"/>
</dbReference>
<keyword evidence="1" id="KW-0808">Transferase</keyword>
<reference evidence="1 2" key="1">
    <citation type="submission" date="2018-09" db="EMBL/GenBank/DDBJ databases">
        <title>Genome sequencing of Aeromonas veronii MS-17-88.</title>
        <authorList>
            <person name="Tekedar H.C."/>
            <person name="Arick M.A."/>
            <person name="Hsu C.-Y."/>
            <person name="Thrash A."/>
            <person name="Karsi A."/>
            <person name="Lawrence M.L."/>
            <person name="Abdelhamed H."/>
        </authorList>
    </citation>
    <scope>NUCLEOTIDE SEQUENCE [LARGE SCALE GENOMIC DNA]</scope>
    <source>
        <strain evidence="1 2">MS 17-88</strain>
    </source>
</reference>
<evidence type="ECO:0000313" key="1">
    <source>
        <dbReference type="EMBL" id="RKJ86389.1"/>
    </source>
</evidence>
<dbReference type="AlphaFoldDB" id="A0A3A9IAY1"/>
<dbReference type="InterPro" id="IPR052930">
    <property type="entry name" value="TA_antitoxin_MntA"/>
</dbReference>
<dbReference type="Gene3D" id="3.30.460.10">
    <property type="entry name" value="Beta Polymerase, domain 2"/>
    <property type="match status" value="1"/>
</dbReference>
<dbReference type="NCBIfam" id="NF047752">
    <property type="entry name" value="MntA_antitoxin"/>
    <property type="match status" value="1"/>
</dbReference>
<proteinExistence type="predicted"/>
<sequence length="149" mass="16726">MKPDSDVIHQLITLANSNPQVQVLWLYGSRAKGTAGPASDWDLAVAFDPIKQSGPLGTALENRLRPELLALEWQRAMGLAEGKLSVVDINQAPIPLAFAVVDANRPLYSRDEGRRLQEEARIMSQMELGYHHRQAYISKHHSEEWSKDE</sequence>
<evidence type="ECO:0000313" key="2">
    <source>
        <dbReference type="Proteomes" id="UP000281725"/>
    </source>
</evidence>
<dbReference type="EMBL" id="RAWX01000004">
    <property type="protein sequence ID" value="RKJ86389.1"/>
    <property type="molecule type" value="Genomic_DNA"/>
</dbReference>
<dbReference type="GO" id="GO:0016740">
    <property type="term" value="F:transferase activity"/>
    <property type="evidence" value="ECO:0007669"/>
    <property type="project" value="UniProtKB-KW"/>
</dbReference>
<organism evidence="1 2">
    <name type="scientific">Aeromonas veronii</name>
    <dbReference type="NCBI Taxonomy" id="654"/>
    <lineage>
        <taxon>Bacteria</taxon>
        <taxon>Pseudomonadati</taxon>
        <taxon>Pseudomonadota</taxon>
        <taxon>Gammaproteobacteria</taxon>
        <taxon>Aeromonadales</taxon>
        <taxon>Aeromonadaceae</taxon>
        <taxon>Aeromonas</taxon>
    </lineage>
</organism>
<dbReference type="Proteomes" id="UP000281725">
    <property type="component" value="Unassembled WGS sequence"/>
</dbReference>
<dbReference type="PANTHER" id="PTHR43852:SF3">
    <property type="entry name" value="NUCLEOTIDYLTRANSFERASE"/>
    <property type="match status" value="1"/>
</dbReference>
<dbReference type="InterPro" id="IPR041633">
    <property type="entry name" value="Polbeta"/>
</dbReference>
<comment type="caution">
    <text evidence="1">The sequence shown here is derived from an EMBL/GenBank/DDBJ whole genome shotgun (WGS) entry which is preliminary data.</text>
</comment>
<dbReference type="InterPro" id="IPR043519">
    <property type="entry name" value="NT_sf"/>
</dbReference>
<dbReference type="RefSeq" id="WP_075112290.1">
    <property type="nucleotide sequence ID" value="NZ_CP028133.1"/>
</dbReference>
<name>A0A3A9IAY1_AERVE</name>